<dbReference type="GO" id="GO:0030288">
    <property type="term" value="C:outer membrane-bounded periplasmic space"/>
    <property type="evidence" value="ECO:0007669"/>
    <property type="project" value="TreeGrafter"/>
</dbReference>
<accession>A0A841T1D1</accession>
<keyword evidence="3" id="KW-0732">Signal</keyword>
<dbReference type="EMBL" id="JACJVQ010000017">
    <property type="protein sequence ID" value="MBB6636375.1"/>
    <property type="molecule type" value="Genomic_DNA"/>
</dbReference>
<dbReference type="InterPro" id="IPR002508">
    <property type="entry name" value="MurNAc-LAA_cat"/>
</dbReference>
<dbReference type="Gene3D" id="3.40.630.40">
    <property type="entry name" value="Zn-dependent exopeptidases"/>
    <property type="match status" value="1"/>
</dbReference>
<dbReference type="RefSeq" id="WP_185121583.1">
    <property type="nucleotide sequence ID" value="NZ_JACJVQ010000017.1"/>
</dbReference>
<dbReference type="InterPro" id="IPR012854">
    <property type="entry name" value="Cu_amine_oxidase-like_N"/>
</dbReference>
<dbReference type="Gene3D" id="2.60.40.3500">
    <property type="match status" value="1"/>
</dbReference>
<dbReference type="SUPFAM" id="SSF55383">
    <property type="entry name" value="Copper amine oxidase, domain N"/>
    <property type="match status" value="1"/>
</dbReference>
<dbReference type="Pfam" id="PF07833">
    <property type="entry name" value="Cu_amine_oxidN1"/>
    <property type="match status" value="1"/>
</dbReference>
<keyword evidence="6" id="KW-1185">Reference proteome</keyword>
<feature type="signal peptide" evidence="3">
    <location>
        <begin position="1"/>
        <end position="25"/>
    </location>
</feature>
<evidence type="ECO:0000256" key="2">
    <source>
        <dbReference type="SAM" id="MobiDB-lite"/>
    </source>
</evidence>
<dbReference type="Pfam" id="PF01520">
    <property type="entry name" value="Amidase_3"/>
    <property type="match status" value="1"/>
</dbReference>
<evidence type="ECO:0000259" key="4">
    <source>
        <dbReference type="SMART" id="SM00646"/>
    </source>
</evidence>
<reference evidence="5 6" key="1">
    <citation type="submission" date="2020-08" db="EMBL/GenBank/DDBJ databases">
        <title>Cohnella phylogeny.</title>
        <authorList>
            <person name="Dunlap C."/>
        </authorList>
    </citation>
    <scope>NUCLEOTIDE SEQUENCE [LARGE SCALE GENOMIC DNA]</scope>
    <source>
        <strain evidence="5 6">DSM 25241</strain>
    </source>
</reference>
<dbReference type="InterPro" id="IPR050695">
    <property type="entry name" value="N-acetylmuramoyl_amidase_3"/>
</dbReference>
<dbReference type="GO" id="GO:0009253">
    <property type="term" value="P:peptidoglycan catabolic process"/>
    <property type="evidence" value="ECO:0007669"/>
    <property type="project" value="InterPro"/>
</dbReference>
<protein>
    <submittedName>
        <fullName evidence="5">N-acetylmuramoyl-L-alanine amidase</fullName>
    </submittedName>
</protein>
<dbReference type="CDD" id="cd02696">
    <property type="entry name" value="MurNAc-LAA"/>
    <property type="match status" value="1"/>
</dbReference>
<keyword evidence="1" id="KW-0378">Hydrolase</keyword>
<organism evidence="5 6">
    <name type="scientific">Cohnella thailandensis</name>
    <dbReference type="NCBI Taxonomy" id="557557"/>
    <lineage>
        <taxon>Bacteria</taxon>
        <taxon>Bacillati</taxon>
        <taxon>Bacillota</taxon>
        <taxon>Bacilli</taxon>
        <taxon>Bacillales</taxon>
        <taxon>Paenibacillaceae</taxon>
        <taxon>Cohnella</taxon>
    </lineage>
</organism>
<dbReference type="InterPro" id="IPR036582">
    <property type="entry name" value="Mao_N_sf"/>
</dbReference>
<feature type="chain" id="PRO_5032611198" evidence="3">
    <location>
        <begin position="26"/>
        <end position="492"/>
    </location>
</feature>
<dbReference type="Gene3D" id="3.30.457.10">
    <property type="entry name" value="Copper amine oxidase-like, N-terminal domain"/>
    <property type="match status" value="1"/>
</dbReference>
<evidence type="ECO:0000313" key="6">
    <source>
        <dbReference type="Proteomes" id="UP000535838"/>
    </source>
</evidence>
<dbReference type="Pfam" id="PF11741">
    <property type="entry name" value="AMIN"/>
    <property type="match status" value="1"/>
</dbReference>
<dbReference type="Proteomes" id="UP000535838">
    <property type="component" value="Unassembled WGS sequence"/>
</dbReference>
<dbReference type="PANTHER" id="PTHR30404:SF0">
    <property type="entry name" value="N-ACETYLMURAMOYL-L-ALANINE AMIDASE AMIC"/>
    <property type="match status" value="1"/>
</dbReference>
<proteinExistence type="predicted"/>
<comment type="caution">
    <text evidence="5">The sequence shown here is derived from an EMBL/GenBank/DDBJ whole genome shotgun (WGS) entry which is preliminary data.</text>
</comment>
<dbReference type="PANTHER" id="PTHR30404">
    <property type="entry name" value="N-ACETYLMURAMOYL-L-ALANINE AMIDASE"/>
    <property type="match status" value="1"/>
</dbReference>
<dbReference type="GO" id="GO:0008745">
    <property type="term" value="F:N-acetylmuramoyl-L-alanine amidase activity"/>
    <property type="evidence" value="ECO:0007669"/>
    <property type="project" value="InterPro"/>
</dbReference>
<dbReference type="SMART" id="SM00646">
    <property type="entry name" value="Ami_3"/>
    <property type="match status" value="1"/>
</dbReference>
<feature type="region of interest" description="Disordered" evidence="2">
    <location>
        <begin position="151"/>
        <end position="174"/>
    </location>
</feature>
<gene>
    <name evidence="5" type="ORF">H7B67_19815</name>
</gene>
<evidence type="ECO:0000256" key="1">
    <source>
        <dbReference type="ARBA" id="ARBA00022801"/>
    </source>
</evidence>
<dbReference type="AlphaFoldDB" id="A0A841T1D1"/>
<feature type="domain" description="MurNAc-LAA" evidence="4">
    <location>
        <begin position="373"/>
        <end position="482"/>
    </location>
</feature>
<sequence>MNKKSVAAFVFALILVFLFAKTGQAETKGTSIYLDGAALAIPGDGQIQIVNESVLLPIRVVAEGLGFRVNWEKQTNKVTIEQEATSLTLAIDDPTALVNGNKVSLIAAPKAVKNTTYVPMRFISEQMGLNVAWDNATKSAYLLSPILSGGSNTGGNEETDSGEVPPAEPSAPPADNDLAKITGIGFNENRLTIAADRSVEPNVYTMSGPDRLVVDIPLSKFTDTAGDGLILGSNQSGSFEVPNHPDVSKVRYSLFNAAPSAVRIVIDMNRSLSYTLNNSGDGLVTLDLLPDAPASGNGSEPNQGTDSGGKRIVVIDAGHGGKAPGSVSVTKKLEKDFNLAVSLKVEALLRQNPNLELIMTRTDDSTLSLEDRAKIANEANADLFISIHGNSIDPPANPSGYETHYSREESLALAETMHRHLLEGTGLPDRKIRKQSLYVTRETTMPAVLLEAGYLSNAKDEAVMFTEEFQQRVAQSIVAGIEEYLGLTEKAL</sequence>
<dbReference type="SUPFAM" id="SSF53187">
    <property type="entry name" value="Zn-dependent exopeptidases"/>
    <property type="match status" value="1"/>
</dbReference>
<evidence type="ECO:0000313" key="5">
    <source>
        <dbReference type="EMBL" id="MBB6636375.1"/>
    </source>
</evidence>
<dbReference type="InterPro" id="IPR021731">
    <property type="entry name" value="AMIN_dom"/>
</dbReference>
<name>A0A841T1D1_9BACL</name>
<evidence type="ECO:0000256" key="3">
    <source>
        <dbReference type="SAM" id="SignalP"/>
    </source>
</evidence>